<dbReference type="PROSITE" id="PS50937">
    <property type="entry name" value="HTH_MERR_2"/>
    <property type="match status" value="1"/>
</dbReference>
<dbReference type="InterPro" id="IPR047057">
    <property type="entry name" value="MerR_fam"/>
</dbReference>
<dbReference type="GO" id="GO:0003700">
    <property type="term" value="F:DNA-binding transcription factor activity"/>
    <property type="evidence" value="ECO:0007669"/>
    <property type="project" value="InterPro"/>
</dbReference>
<dbReference type="PANTHER" id="PTHR30204">
    <property type="entry name" value="REDOX-CYCLING DRUG-SENSING TRANSCRIPTIONAL ACTIVATOR SOXR"/>
    <property type="match status" value="1"/>
</dbReference>
<dbReference type="EMBL" id="JABWCS010000203">
    <property type="protein sequence ID" value="NUU60722.1"/>
    <property type="molecule type" value="Genomic_DNA"/>
</dbReference>
<gene>
    <name evidence="6" type="ORF">HPT30_10235</name>
</gene>
<keyword evidence="2" id="KW-0805">Transcription regulation</keyword>
<dbReference type="Pfam" id="PF13411">
    <property type="entry name" value="MerR_1"/>
    <property type="match status" value="1"/>
</dbReference>
<dbReference type="InterPro" id="IPR000551">
    <property type="entry name" value="MerR-type_HTH_dom"/>
</dbReference>
<reference evidence="6" key="1">
    <citation type="submission" date="2020-06" db="EMBL/GenBank/DDBJ databases">
        <title>Paenibacillus sp. nov., isolated from soil.</title>
        <authorList>
            <person name="Seo Y.L."/>
        </authorList>
    </citation>
    <scope>NUCLEOTIDE SEQUENCE [LARGE SCALE GENOMIC DNA]</scope>
    <source>
        <strain evidence="6">JW14</strain>
    </source>
</reference>
<keyword evidence="1" id="KW-0678">Repressor</keyword>
<evidence type="ECO:0000313" key="6">
    <source>
        <dbReference type="EMBL" id="NUU60722.1"/>
    </source>
</evidence>
<evidence type="ECO:0000259" key="5">
    <source>
        <dbReference type="PROSITE" id="PS50937"/>
    </source>
</evidence>
<dbReference type="PRINTS" id="PR00040">
    <property type="entry name" value="HTHMERR"/>
</dbReference>
<evidence type="ECO:0000313" key="7">
    <source>
        <dbReference type="Proteomes" id="UP000564806"/>
    </source>
</evidence>
<protein>
    <submittedName>
        <fullName evidence="6">MerR family transcriptional regulator</fullName>
    </submittedName>
</protein>
<dbReference type="PROSITE" id="PS00552">
    <property type="entry name" value="HTH_MERR_1"/>
    <property type="match status" value="1"/>
</dbReference>
<dbReference type="SMART" id="SM00422">
    <property type="entry name" value="HTH_MERR"/>
    <property type="match status" value="1"/>
</dbReference>
<proteinExistence type="predicted"/>
<dbReference type="Proteomes" id="UP000564806">
    <property type="component" value="Unassembled WGS sequence"/>
</dbReference>
<dbReference type="SUPFAM" id="SSF46955">
    <property type="entry name" value="Putative DNA-binding domain"/>
    <property type="match status" value="1"/>
</dbReference>
<keyword evidence="4" id="KW-0804">Transcription</keyword>
<dbReference type="RefSeq" id="WP_175371295.1">
    <property type="nucleotide sequence ID" value="NZ_JABWCS010000203.1"/>
</dbReference>
<dbReference type="InterPro" id="IPR009061">
    <property type="entry name" value="DNA-bd_dom_put_sf"/>
</dbReference>
<feature type="domain" description="HTH merR-type" evidence="5">
    <location>
        <begin position="7"/>
        <end position="72"/>
    </location>
</feature>
<dbReference type="GO" id="GO:0003677">
    <property type="term" value="F:DNA binding"/>
    <property type="evidence" value="ECO:0007669"/>
    <property type="project" value="UniProtKB-KW"/>
</dbReference>
<keyword evidence="3" id="KW-0238">DNA-binding</keyword>
<name>A0A850EPZ0_9BACL</name>
<sequence length="135" mass="15618">MTGYLRGQVAKLANVNMETLRYYEKQGLLPPLQRSESGYRLYPEEVLDRLTFIHNAKSCGFTLKEIRKALTKSRNSEINIDDFLMTIDRKQEKIRSEISKKEEMLLSLNQLKSNLQATDRHPGVQATLQILNMDS</sequence>
<dbReference type="PANTHER" id="PTHR30204:SF69">
    <property type="entry name" value="MERR-FAMILY TRANSCRIPTIONAL REGULATOR"/>
    <property type="match status" value="1"/>
</dbReference>
<evidence type="ECO:0000256" key="1">
    <source>
        <dbReference type="ARBA" id="ARBA00022491"/>
    </source>
</evidence>
<accession>A0A850EPZ0</accession>
<keyword evidence="7" id="KW-1185">Reference proteome</keyword>
<evidence type="ECO:0000256" key="2">
    <source>
        <dbReference type="ARBA" id="ARBA00023015"/>
    </source>
</evidence>
<organism evidence="6 7">
    <name type="scientific">Paenibacillus agri</name>
    <dbReference type="NCBI Taxonomy" id="2744309"/>
    <lineage>
        <taxon>Bacteria</taxon>
        <taxon>Bacillati</taxon>
        <taxon>Bacillota</taxon>
        <taxon>Bacilli</taxon>
        <taxon>Bacillales</taxon>
        <taxon>Paenibacillaceae</taxon>
        <taxon>Paenibacillus</taxon>
    </lineage>
</organism>
<evidence type="ECO:0000256" key="4">
    <source>
        <dbReference type="ARBA" id="ARBA00023163"/>
    </source>
</evidence>
<dbReference type="Gene3D" id="1.10.1660.10">
    <property type="match status" value="1"/>
</dbReference>
<dbReference type="AlphaFoldDB" id="A0A850EPZ0"/>
<evidence type="ECO:0000256" key="3">
    <source>
        <dbReference type="ARBA" id="ARBA00023125"/>
    </source>
</evidence>
<comment type="caution">
    <text evidence="6">The sequence shown here is derived from an EMBL/GenBank/DDBJ whole genome shotgun (WGS) entry which is preliminary data.</text>
</comment>